<accession>A0A437AL24</accession>
<sequence length="126" mass="15014">MQLDDTFTFKKLVGGKYVTEKVKKRQIDDSFNFTVVKNNKKLKSQNKINLGSKDKNEIFFEFQVVKENKKENKIKNNRINLEENKIKNEFFNLFSKSLISLENTTFLLKILEFSLVIIMVKFYIFL</sequence>
<evidence type="ECO:0000313" key="2">
    <source>
        <dbReference type="Proteomes" id="UP000282876"/>
    </source>
</evidence>
<protein>
    <submittedName>
        <fullName evidence="1">Uncharacterized protein</fullName>
    </submittedName>
</protein>
<comment type="caution">
    <text evidence="1">The sequence shown here is derived from an EMBL/GenBank/DDBJ whole genome shotgun (WGS) entry which is preliminary data.</text>
</comment>
<proteinExistence type="predicted"/>
<organism evidence="1 2">
    <name type="scientific">Tubulinosema ratisbonensis</name>
    <dbReference type="NCBI Taxonomy" id="291195"/>
    <lineage>
        <taxon>Eukaryota</taxon>
        <taxon>Fungi</taxon>
        <taxon>Fungi incertae sedis</taxon>
        <taxon>Microsporidia</taxon>
        <taxon>Tubulinosematoidea</taxon>
        <taxon>Tubulinosematidae</taxon>
        <taxon>Tubulinosema</taxon>
    </lineage>
</organism>
<evidence type="ECO:0000313" key="1">
    <source>
        <dbReference type="EMBL" id="RVD91865.1"/>
    </source>
</evidence>
<keyword evidence="2" id="KW-1185">Reference proteome</keyword>
<dbReference type="EMBL" id="RCSS01000388">
    <property type="protein sequence ID" value="RVD91865.1"/>
    <property type="molecule type" value="Genomic_DNA"/>
</dbReference>
<dbReference type="Proteomes" id="UP000282876">
    <property type="component" value="Unassembled WGS sequence"/>
</dbReference>
<gene>
    <name evidence="1" type="ORF">TUBRATIS_16750</name>
</gene>
<name>A0A437AL24_9MICR</name>
<reference evidence="1 2" key="1">
    <citation type="submission" date="2018-10" db="EMBL/GenBank/DDBJ databases">
        <title>Draft genome sequence of the microsporidian Tubulinosema ratisbonensis.</title>
        <authorList>
            <person name="Polonais V."/>
            <person name="Peyretaillade E."/>
            <person name="Niehus S."/>
            <person name="Wawrzyniak I."/>
            <person name="Franchet A."/>
            <person name="Gaspin C."/>
            <person name="Reichstadt M."/>
            <person name="Belser C."/>
            <person name="Labadie K."/>
            <person name="Delbac F."/>
            <person name="Ferrandon D."/>
        </authorList>
    </citation>
    <scope>NUCLEOTIDE SEQUENCE [LARGE SCALE GENOMIC DNA]</scope>
    <source>
        <strain evidence="1 2">Franzen</strain>
    </source>
</reference>
<dbReference type="AlphaFoldDB" id="A0A437AL24"/>
<dbReference type="VEuPathDB" id="MicrosporidiaDB:TUBRATIS_16750"/>